<reference evidence="1 2" key="1">
    <citation type="submission" date="2018-06" db="EMBL/GenBank/DDBJ databases">
        <title>Genomic Encyclopedia of Archaeal and Bacterial Type Strains, Phase II (KMG-II): from individual species to whole genera.</title>
        <authorList>
            <person name="Goeker M."/>
        </authorList>
    </citation>
    <scope>NUCLEOTIDE SEQUENCE [LARGE SCALE GENOMIC DNA]</scope>
    <source>
        <strain evidence="1 2">T4</strain>
    </source>
</reference>
<accession>A0A326RMU1</accession>
<name>A0A326RMU1_9BACT</name>
<comment type="caution">
    <text evidence="1">The sequence shown here is derived from an EMBL/GenBank/DDBJ whole genome shotgun (WGS) entry which is preliminary data.</text>
</comment>
<evidence type="ECO:0000313" key="1">
    <source>
        <dbReference type="EMBL" id="PZV77549.1"/>
    </source>
</evidence>
<dbReference type="EMBL" id="QKTX01000020">
    <property type="protein sequence ID" value="PZV77549.1"/>
    <property type="molecule type" value="Genomic_DNA"/>
</dbReference>
<dbReference type="AlphaFoldDB" id="A0A326RMU1"/>
<evidence type="ECO:0000313" key="2">
    <source>
        <dbReference type="Proteomes" id="UP000248917"/>
    </source>
</evidence>
<keyword evidence="2" id="KW-1185">Reference proteome</keyword>
<protein>
    <submittedName>
        <fullName evidence="1">Uncharacterized protein</fullName>
    </submittedName>
</protein>
<sequence>MMPEEEYDKHPKTAKKGPAKGDLFIRIHPILIPDFCRAGEAMPELQKSPSKTSLEGLKKIQFFDYMLILVGRIYFLT</sequence>
<gene>
    <name evidence="1" type="ORF">CLV31_12017</name>
</gene>
<proteinExistence type="predicted"/>
<dbReference type="RefSeq" id="WP_146250935.1">
    <property type="nucleotide sequence ID" value="NZ_QKTX01000020.1"/>
</dbReference>
<organism evidence="1 2">
    <name type="scientific">Algoriphagus aquaeductus</name>
    <dbReference type="NCBI Taxonomy" id="475299"/>
    <lineage>
        <taxon>Bacteria</taxon>
        <taxon>Pseudomonadati</taxon>
        <taxon>Bacteroidota</taxon>
        <taxon>Cytophagia</taxon>
        <taxon>Cytophagales</taxon>
        <taxon>Cyclobacteriaceae</taxon>
        <taxon>Algoriphagus</taxon>
    </lineage>
</organism>
<dbReference type="Proteomes" id="UP000248917">
    <property type="component" value="Unassembled WGS sequence"/>
</dbReference>